<dbReference type="OrthoDB" id="849204at2"/>
<keyword evidence="2" id="KW-1133">Transmembrane helix</keyword>
<organism evidence="3 4">
    <name type="scientific">Hymenobacter crusticola</name>
    <dbReference type="NCBI Taxonomy" id="1770526"/>
    <lineage>
        <taxon>Bacteria</taxon>
        <taxon>Pseudomonadati</taxon>
        <taxon>Bacteroidota</taxon>
        <taxon>Cytophagia</taxon>
        <taxon>Cytophagales</taxon>
        <taxon>Hymenobacteraceae</taxon>
        <taxon>Hymenobacter</taxon>
    </lineage>
</organism>
<evidence type="ECO:0000256" key="1">
    <source>
        <dbReference type="SAM" id="MobiDB-lite"/>
    </source>
</evidence>
<name>A0A243WGJ3_9BACT</name>
<feature type="region of interest" description="Disordered" evidence="1">
    <location>
        <begin position="75"/>
        <end position="158"/>
    </location>
</feature>
<comment type="caution">
    <text evidence="3">The sequence shown here is derived from an EMBL/GenBank/DDBJ whole genome shotgun (WGS) entry which is preliminary data.</text>
</comment>
<dbReference type="RefSeq" id="WP_086593681.1">
    <property type="nucleotide sequence ID" value="NZ_MTSE01000003.1"/>
</dbReference>
<protein>
    <submittedName>
        <fullName evidence="3">Uncharacterized protein</fullName>
    </submittedName>
</protein>
<accession>A0A243WGJ3</accession>
<dbReference type="AlphaFoldDB" id="A0A243WGJ3"/>
<feature type="transmembrane region" description="Helical" evidence="2">
    <location>
        <begin position="43"/>
        <end position="63"/>
    </location>
</feature>
<feature type="compositionally biased region" description="Low complexity" evidence="1">
    <location>
        <begin position="110"/>
        <end position="120"/>
    </location>
</feature>
<gene>
    <name evidence="3" type="ORF">BXP70_08975</name>
</gene>
<evidence type="ECO:0000313" key="4">
    <source>
        <dbReference type="Proteomes" id="UP000194873"/>
    </source>
</evidence>
<reference evidence="3 4" key="1">
    <citation type="submission" date="2017-01" db="EMBL/GenBank/DDBJ databases">
        <title>A new Hymenobacter.</title>
        <authorList>
            <person name="Liang Y."/>
            <person name="Feng F."/>
        </authorList>
    </citation>
    <scope>NUCLEOTIDE SEQUENCE [LARGE SCALE GENOMIC DNA]</scope>
    <source>
        <strain evidence="3">MIMBbqt21</strain>
    </source>
</reference>
<sequence length="283" mass="29801">MQPEDIDKLFREKLQHHAPTPPAHLWAQLEEELQPAKKRPVMWLYAAAAVIALLLVVGAGWLLRGPGLSTETQELATSNTQPQIEKKSSNRLTIQATAPAETASKESEAGSEGLAAAVASTQGPTREVHTERPAETTPRSRRAVAYTTPPARSTTPKSILTSSAPVQAVAAKTPAVAHPERPVVVPATLPTAEPTPTPALVAAAAPSGPIIVEVRHNNVMPGATAYAADTETGHRKGIGNLLLKAGKKVGNVVLDGRQINLPKVAIPEIITAQVESYTTAPHP</sequence>
<keyword evidence="2" id="KW-0472">Membrane</keyword>
<proteinExistence type="predicted"/>
<evidence type="ECO:0000256" key="2">
    <source>
        <dbReference type="SAM" id="Phobius"/>
    </source>
</evidence>
<evidence type="ECO:0000313" key="3">
    <source>
        <dbReference type="EMBL" id="OUJ74872.1"/>
    </source>
</evidence>
<dbReference type="EMBL" id="MTSE01000003">
    <property type="protein sequence ID" value="OUJ74872.1"/>
    <property type="molecule type" value="Genomic_DNA"/>
</dbReference>
<dbReference type="Proteomes" id="UP000194873">
    <property type="component" value="Unassembled WGS sequence"/>
</dbReference>
<keyword evidence="4" id="KW-1185">Reference proteome</keyword>
<keyword evidence="2" id="KW-0812">Transmembrane</keyword>